<organism evidence="2 3">
    <name type="scientific">Acetoanaerobium noterae</name>
    <dbReference type="NCBI Taxonomy" id="745369"/>
    <lineage>
        <taxon>Bacteria</taxon>
        <taxon>Bacillati</taxon>
        <taxon>Bacillota</taxon>
        <taxon>Clostridia</taxon>
        <taxon>Peptostreptococcales</taxon>
        <taxon>Filifactoraceae</taxon>
        <taxon>Acetoanaerobium</taxon>
    </lineage>
</organism>
<dbReference type="PANTHER" id="PTHR43135">
    <property type="entry name" value="ALPHA-D-RIBOSE 1-METHYLPHOSPHONATE 5-TRIPHOSPHATE DIPHOSPHATASE"/>
    <property type="match status" value="1"/>
</dbReference>
<protein>
    <submittedName>
        <fullName evidence="2">Amidohydrolase family protein</fullName>
    </submittedName>
</protein>
<dbReference type="SUPFAM" id="SSF51556">
    <property type="entry name" value="Metallo-dependent hydrolases"/>
    <property type="match status" value="1"/>
</dbReference>
<evidence type="ECO:0000259" key="1">
    <source>
        <dbReference type="Pfam" id="PF01979"/>
    </source>
</evidence>
<dbReference type="EMBL" id="FUYN01000004">
    <property type="protein sequence ID" value="SKB55350.1"/>
    <property type="molecule type" value="Genomic_DNA"/>
</dbReference>
<evidence type="ECO:0000313" key="2">
    <source>
        <dbReference type="EMBL" id="SKB55350.1"/>
    </source>
</evidence>
<dbReference type="AlphaFoldDB" id="A0A1T5C898"/>
<dbReference type="Proteomes" id="UP000243406">
    <property type="component" value="Unassembled WGS sequence"/>
</dbReference>
<dbReference type="OrthoDB" id="9797498at2"/>
<dbReference type="PANTHER" id="PTHR43135:SF3">
    <property type="entry name" value="ALPHA-D-RIBOSE 1-METHYLPHOSPHONATE 5-TRIPHOSPHATE DIPHOSPHATASE"/>
    <property type="match status" value="1"/>
</dbReference>
<proteinExistence type="predicted"/>
<dbReference type="InterPro" id="IPR006680">
    <property type="entry name" value="Amidohydro-rel"/>
</dbReference>
<feature type="domain" description="Amidohydrolase-related" evidence="1">
    <location>
        <begin position="107"/>
        <end position="274"/>
    </location>
</feature>
<dbReference type="Pfam" id="PF01979">
    <property type="entry name" value="Amidohydro_1"/>
    <property type="match status" value="1"/>
</dbReference>
<reference evidence="3" key="1">
    <citation type="submission" date="2017-02" db="EMBL/GenBank/DDBJ databases">
        <authorList>
            <person name="Varghese N."/>
            <person name="Submissions S."/>
        </authorList>
    </citation>
    <scope>NUCLEOTIDE SEQUENCE [LARGE SCALE GENOMIC DNA]</scope>
    <source>
        <strain evidence="3">ATCC 35199</strain>
    </source>
</reference>
<dbReference type="InterPro" id="IPR032466">
    <property type="entry name" value="Metal_Hydrolase"/>
</dbReference>
<accession>A0A1T5C898</accession>
<name>A0A1T5C898_9FIRM</name>
<keyword evidence="2" id="KW-0378">Hydrolase</keyword>
<dbReference type="Gene3D" id="3.20.20.140">
    <property type="entry name" value="Metal-dependent hydrolases"/>
    <property type="match status" value="1"/>
</dbReference>
<dbReference type="GO" id="GO:0016787">
    <property type="term" value="F:hydrolase activity"/>
    <property type="evidence" value="ECO:0007669"/>
    <property type="project" value="UniProtKB-KW"/>
</dbReference>
<sequence length="296" mass="33289">MNIDMGIGNGLSDCHIHLSLKSGFTIKQWNMADDNQKTAWISSILEKYKKNNIIYLKDGGDAYGVSLYAKKLADKNGIKYKTPGFAIYKEGSYGDFLGKSIKTMGDFDRLFEQLLSLDIDHVKLIVTGIMDFDNFGYYEKTQFTPLELNHMISRAKKENLKVMVHANGNEAVKMAIDADADTIEHGYLLDKQTLKEFIGSSTTWVPTLAPLGNILKYKPKAIINQLDTVNKIYQLQIENLKFALENNIEVGLGSDAGAYMVEHPNGIIDEINLMKEAGISHKTIKELMIKQIQKIK</sequence>
<keyword evidence="3" id="KW-1185">Reference proteome</keyword>
<dbReference type="RefSeq" id="WP_079589862.1">
    <property type="nucleotide sequence ID" value="NZ_FUYN01000004.1"/>
</dbReference>
<dbReference type="InterPro" id="IPR051781">
    <property type="entry name" value="Metallo-dep_Hydrolase"/>
</dbReference>
<gene>
    <name evidence="2" type="ORF">SAMN02745120_2069</name>
</gene>
<evidence type="ECO:0000313" key="3">
    <source>
        <dbReference type="Proteomes" id="UP000243406"/>
    </source>
</evidence>